<gene>
    <name evidence="1" type="ORF">T9R20_02560</name>
</gene>
<organism evidence="1 2">
    <name type="scientific">Microbacterium invictum</name>
    <dbReference type="NCBI Taxonomy" id="515415"/>
    <lineage>
        <taxon>Bacteria</taxon>
        <taxon>Bacillati</taxon>
        <taxon>Actinomycetota</taxon>
        <taxon>Actinomycetes</taxon>
        <taxon>Micrococcales</taxon>
        <taxon>Microbacteriaceae</taxon>
        <taxon>Microbacterium</taxon>
    </lineage>
</organism>
<protein>
    <submittedName>
        <fullName evidence="1">Uncharacterized protein</fullName>
    </submittedName>
</protein>
<dbReference type="EMBL" id="CP139779">
    <property type="protein sequence ID" value="WQB70860.1"/>
    <property type="molecule type" value="Genomic_DNA"/>
</dbReference>
<evidence type="ECO:0000313" key="2">
    <source>
        <dbReference type="Proteomes" id="UP001324533"/>
    </source>
</evidence>
<keyword evidence="2" id="KW-1185">Reference proteome</keyword>
<evidence type="ECO:0000313" key="1">
    <source>
        <dbReference type="EMBL" id="WQB70860.1"/>
    </source>
</evidence>
<accession>A0ABZ0VFC2</accession>
<dbReference type="Proteomes" id="UP001324533">
    <property type="component" value="Chromosome"/>
</dbReference>
<reference evidence="1 2" key="1">
    <citation type="submission" date="2023-06" db="EMBL/GenBank/DDBJ databases">
        <title>Rock-solubilizing bacteria, Microbacterium invictum, promotes re-establishment of vegetation in rocky wasteland by accelerating rock bio-weathering and reshaping soil bacterial community.</title>
        <authorList>
            <person name="Liu C."/>
        </authorList>
    </citation>
    <scope>NUCLEOTIDE SEQUENCE [LARGE SCALE GENOMIC DNA]</scope>
    <source>
        <strain evidence="1 2">X-18</strain>
    </source>
</reference>
<dbReference type="RefSeq" id="WP_322410996.1">
    <property type="nucleotide sequence ID" value="NZ_CP139779.1"/>
</dbReference>
<sequence length="175" mass="18842">MKPEPIHQRELPYGVPVVLAEDVSGDAEAPHSRVRFIGRELGGVLPQGQQDATQQVGGVFLVLHASAEAAATITDGKYAAWIPGPIFEDGNASSGEGGPEAIVSYSLTLNDGTVLRNARCPRFRRPNDARHAFHLSKAERADMIRAHAGLVTALVNADHDALEMQLRSRDTSQRS</sequence>
<name>A0ABZ0VFC2_9MICO</name>
<proteinExistence type="predicted"/>